<reference evidence="1 2" key="1">
    <citation type="submission" date="2021-06" db="EMBL/GenBank/DDBJ databases">
        <title>Caerostris extrusa draft genome.</title>
        <authorList>
            <person name="Kono N."/>
            <person name="Arakawa K."/>
        </authorList>
    </citation>
    <scope>NUCLEOTIDE SEQUENCE [LARGE SCALE GENOMIC DNA]</scope>
</reference>
<keyword evidence="2" id="KW-1185">Reference proteome</keyword>
<dbReference type="AlphaFoldDB" id="A0AAV4QWH3"/>
<protein>
    <submittedName>
        <fullName evidence="1">Uncharacterized protein</fullName>
    </submittedName>
</protein>
<name>A0AAV4QWH3_CAEEX</name>
<dbReference type="Proteomes" id="UP001054945">
    <property type="component" value="Unassembled WGS sequence"/>
</dbReference>
<evidence type="ECO:0000313" key="1">
    <source>
        <dbReference type="EMBL" id="GIY13169.1"/>
    </source>
</evidence>
<evidence type="ECO:0000313" key="2">
    <source>
        <dbReference type="Proteomes" id="UP001054945"/>
    </source>
</evidence>
<organism evidence="1 2">
    <name type="scientific">Caerostris extrusa</name>
    <name type="common">Bark spider</name>
    <name type="synonym">Caerostris bankana</name>
    <dbReference type="NCBI Taxonomy" id="172846"/>
    <lineage>
        <taxon>Eukaryota</taxon>
        <taxon>Metazoa</taxon>
        <taxon>Ecdysozoa</taxon>
        <taxon>Arthropoda</taxon>
        <taxon>Chelicerata</taxon>
        <taxon>Arachnida</taxon>
        <taxon>Araneae</taxon>
        <taxon>Araneomorphae</taxon>
        <taxon>Entelegynae</taxon>
        <taxon>Araneoidea</taxon>
        <taxon>Araneidae</taxon>
        <taxon>Caerostris</taxon>
    </lineage>
</organism>
<dbReference type="EMBL" id="BPLR01006898">
    <property type="protein sequence ID" value="GIY13169.1"/>
    <property type="molecule type" value="Genomic_DNA"/>
</dbReference>
<comment type="caution">
    <text evidence="1">The sequence shown here is derived from an EMBL/GenBank/DDBJ whole genome shotgun (WGS) entry which is preliminary data.</text>
</comment>
<gene>
    <name evidence="1" type="ORF">CEXT_338961</name>
</gene>
<accession>A0AAV4QWH3</accession>
<proteinExistence type="predicted"/>
<sequence length="127" mass="14304">MHNNVSRSHTITEKPNTKKLVGMSCYGRLWACHAMEGCGHVMLWKVWACHAMEGCGHVMLWKVVDMSCMEGCGHVMLWKVVGKSFIQIQNNEVSSVVYSACMTQTCHCLFIELAFKSNHIHGKSINC</sequence>